<comment type="caution">
    <text evidence="1">The sequence shown here is derived from an EMBL/GenBank/DDBJ whole genome shotgun (WGS) entry which is preliminary data.</text>
</comment>
<gene>
    <name evidence="1" type="ORF">SADUNF_Sadunf09G0005200</name>
</gene>
<dbReference type="EMBL" id="JADGMS010000009">
    <property type="protein sequence ID" value="KAF9675178.1"/>
    <property type="molecule type" value="Genomic_DNA"/>
</dbReference>
<organism evidence="1 2">
    <name type="scientific">Salix dunnii</name>
    <dbReference type="NCBI Taxonomy" id="1413687"/>
    <lineage>
        <taxon>Eukaryota</taxon>
        <taxon>Viridiplantae</taxon>
        <taxon>Streptophyta</taxon>
        <taxon>Embryophyta</taxon>
        <taxon>Tracheophyta</taxon>
        <taxon>Spermatophyta</taxon>
        <taxon>Magnoliopsida</taxon>
        <taxon>eudicotyledons</taxon>
        <taxon>Gunneridae</taxon>
        <taxon>Pentapetalae</taxon>
        <taxon>rosids</taxon>
        <taxon>fabids</taxon>
        <taxon>Malpighiales</taxon>
        <taxon>Salicaceae</taxon>
        <taxon>Saliceae</taxon>
        <taxon>Salix</taxon>
    </lineage>
</organism>
<name>A0A835JRK3_9ROSI</name>
<keyword evidence="2" id="KW-1185">Reference proteome</keyword>
<proteinExistence type="predicted"/>
<evidence type="ECO:0000313" key="2">
    <source>
        <dbReference type="Proteomes" id="UP000657918"/>
    </source>
</evidence>
<dbReference type="AlphaFoldDB" id="A0A835JRK3"/>
<evidence type="ECO:0000313" key="1">
    <source>
        <dbReference type="EMBL" id="KAF9675178.1"/>
    </source>
</evidence>
<accession>A0A835JRK3</accession>
<reference evidence="1 2" key="1">
    <citation type="submission" date="2020-10" db="EMBL/GenBank/DDBJ databases">
        <title>Plant Genome Project.</title>
        <authorList>
            <person name="Zhang R.-G."/>
        </authorList>
    </citation>
    <scope>NUCLEOTIDE SEQUENCE [LARGE SCALE GENOMIC DNA]</scope>
    <source>
        <strain evidence="1">FAFU-HL-1</strain>
        <tissue evidence="1">Leaf</tissue>
    </source>
</reference>
<sequence length="257" mass="29700">MGFESKAKGFLSLFAGASSSRFTCKCTADSIRVESFFVSVDLPKFFGSENLDDAASAINDYTNQRDLDFFPYKIQFVSDTLHLLTTSKLKRRKRKDTLRFADFSRSVIIYSLGGKYLGDANECSPSHNLCLHLKWFKILFDHFMDILPYDYGLLPCFPLRCTTYFHLLVEPYDHVVQYIMGSTRFIWLSFSVVYNLFRGMHAPFRVNQCCNQFMARVVEICKEHVLLKASHENEAFKYQEMAGEIVQQPKNMKAKGL</sequence>
<dbReference type="Proteomes" id="UP000657918">
    <property type="component" value="Unassembled WGS sequence"/>
</dbReference>
<protein>
    <submittedName>
        <fullName evidence="1">Uncharacterized protein</fullName>
    </submittedName>
</protein>